<feature type="region of interest" description="Disordered" evidence="1">
    <location>
        <begin position="56"/>
        <end position="83"/>
    </location>
</feature>
<dbReference type="eggNOG" id="ENOG502TN47">
    <property type="taxonomic scope" value="Eukaryota"/>
</dbReference>
<organism evidence="3 4">
    <name type="scientific">Theileria parva</name>
    <name type="common">East coast fever infection agent</name>
    <dbReference type="NCBI Taxonomy" id="5875"/>
    <lineage>
        <taxon>Eukaryota</taxon>
        <taxon>Sar</taxon>
        <taxon>Alveolata</taxon>
        <taxon>Apicomplexa</taxon>
        <taxon>Aconoidasida</taxon>
        <taxon>Piroplasmida</taxon>
        <taxon>Theileriidae</taxon>
        <taxon>Theileria</taxon>
    </lineage>
</organism>
<dbReference type="KEGG" id="tpv:TP03_0159"/>
<evidence type="ECO:0000313" key="4">
    <source>
        <dbReference type="Proteomes" id="UP000001949"/>
    </source>
</evidence>
<gene>
    <name evidence="3" type="ordered locus">TP03_0159</name>
</gene>
<sequence length="431" mass="49888">MFGLDSGLIFLLILFDSINFSETTSPRCNRTHKLPPLAIIHNRTVLPVSNKPNFVPKHRKADVTPENKPNITSNKEKNNLKNGENNNFKFKLGRLVPLGKRFPNGSYATILSSFLDNCERIKGVIELDLQFEEVDLYYAVDYSNSPVLSYYPDETNKPSRPKLTSNVLFKVKRPNYFTLVGDFLSLFTQEECKEDWKYNVDELNANLPNAVEVFMDPNACSNYVLELNKQEKEAKLSKMKLNEVLEAFEPGLSFYLDDKTVHILIPPSESLVYATNQGGNSFHGTPVFTTNPPIYVTTKSDKKGGSEESDKLDRFNKGDRLLVFFTPTEAKEFYKNVRWSKGYSYKDEKTGKTYKFWSNSPPFRPELRVTSLEKIYKKVHSSEPFWGYTLEFVPPTFKLEKRTELMLKESNKWFLVPWYKVQKLLNKVFKK</sequence>
<dbReference type="OMA" id="SEPFWGY"/>
<reference evidence="3 4" key="1">
    <citation type="journal article" date="2005" name="Science">
        <title>Genome sequence of Theileria parva, a bovine pathogen that transforms lymphocytes.</title>
        <authorList>
            <person name="Gardner M.J."/>
            <person name="Bishop R."/>
            <person name="Shah T."/>
            <person name="de Villiers E.P."/>
            <person name="Carlton J.M."/>
            <person name="Hall N."/>
            <person name="Ren Q."/>
            <person name="Paulsen I.T."/>
            <person name="Pain A."/>
            <person name="Berriman M."/>
            <person name="Wilson R.J.M."/>
            <person name="Sato S."/>
            <person name="Ralph S.A."/>
            <person name="Mann D.J."/>
            <person name="Xiong Z."/>
            <person name="Shallom S.J."/>
            <person name="Weidman J."/>
            <person name="Jiang L."/>
            <person name="Lynn J."/>
            <person name="Weaver B."/>
            <person name="Shoaibi A."/>
            <person name="Domingo A.R."/>
            <person name="Wasawo D."/>
            <person name="Crabtree J."/>
            <person name="Wortman J.R."/>
            <person name="Haas B."/>
            <person name="Angiuoli S.V."/>
            <person name="Creasy T.H."/>
            <person name="Lu C."/>
            <person name="Suh B."/>
            <person name="Silva J.C."/>
            <person name="Utterback T.R."/>
            <person name="Feldblyum T.V."/>
            <person name="Pertea M."/>
            <person name="Allen J."/>
            <person name="Nierman W.C."/>
            <person name="Taracha E.L.N."/>
            <person name="Salzberg S.L."/>
            <person name="White O.R."/>
            <person name="Fitzhugh H.A."/>
            <person name="Morzaria S."/>
            <person name="Venter J.C."/>
            <person name="Fraser C.M."/>
            <person name="Nene V."/>
        </authorList>
    </citation>
    <scope>NUCLEOTIDE SEQUENCE [LARGE SCALE GENOMIC DNA]</scope>
    <source>
        <strain evidence="3 4">Muguga</strain>
    </source>
</reference>
<name>Q4N0H7_THEPA</name>
<keyword evidence="4" id="KW-1185">Reference proteome</keyword>
<dbReference type="Proteomes" id="UP000001949">
    <property type="component" value="Unassembled WGS sequence"/>
</dbReference>
<comment type="caution">
    <text evidence="3">The sequence shown here is derived from an EMBL/GenBank/DDBJ whole genome shotgun (WGS) entry which is preliminary data.</text>
</comment>
<accession>Q4N0H7</accession>
<feature type="chain" id="PRO_5004240700" evidence="2">
    <location>
        <begin position="24"/>
        <end position="431"/>
    </location>
</feature>
<dbReference type="InParanoid" id="Q4N0H7"/>
<feature type="signal peptide" evidence="2">
    <location>
        <begin position="1"/>
        <end position="23"/>
    </location>
</feature>
<evidence type="ECO:0000256" key="2">
    <source>
        <dbReference type="SAM" id="SignalP"/>
    </source>
</evidence>
<dbReference type="RefSeq" id="XP_763177.1">
    <property type="nucleotide sequence ID" value="XM_758084.1"/>
</dbReference>
<keyword evidence="2" id="KW-0732">Signal</keyword>
<evidence type="ECO:0000256" key="1">
    <source>
        <dbReference type="SAM" id="MobiDB-lite"/>
    </source>
</evidence>
<dbReference type="VEuPathDB" id="PiroplasmaDB:TpMuguga_03g00159"/>
<dbReference type="GeneID" id="3500096"/>
<proteinExistence type="predicted"/>
<protein>
    <submittedName>
        <fullName evidence="3">Uncharacterized protein</fullName>
    </submittedName>
</protein>
<evidence type="ECO:0000313" key="3">
    <source>
        <dbReference type="EMBL" id="EAN30894.1"/>
    </source>
</evidence>
<dbReference type="EMBL" id="AAGK01000005">
    <property type="protein sequence ID" value="EAN30894.1"/>
    <property type="molecule type" value="Genomic_DNA"/>
</dbReference>
<dbReference type="AlphaFoldDB" id="Q4N0H7"/>